<dbReference type="Pfam" id="PF00234">
    <property type="entry name" value="Tryp_alpha_amyl"/>
    <property type="match status" value="1"/>
</dbReference>
<comment type="caution">
    <text evidence="5">The sequence shown here is derived from an EMBL/GenBank/DDBJ whole genome shotgun (WGS) entry which is preliminary data.</text>
</comment>
<feature type="signal peptide" evidence="3">
    <location>
        <begin position="1"/>
        <end position="30"/>
    </location>
</feature>
<feature type="domain" description="Bifunctional inhibitor/plant lipid transfer protein/seed storage helical" evidence="4">
    <location>
        <begin position="33"/>
        <end position="98"/>
    </location>
</feature>
<dbReference type="SMART" id="SM00499">
    <property type="entry name" value="AAI"/>
    <property type="match status" value="1"/>
</dbReference>
<proteinExistence type="predicted"/>
<evidence type="ECO:0000259" key="4">
    <source>
        <dbReference type="SMART" id="SM00499"/>
    </source>
</evidence>
<evidence type="ECO:0000256" key="2">
    <source>
        <dbReference type="ARBA" id="ARBA00023121"/>
    </source>
</evidence>
<feature type="chain" id="PRO_5046183673" description="Bifunctional inhibitor/plant lipid transfer protein/seed storage helical domain-containing protein" evidence="3">
    <location>
        <begin position="31"/>
        <end position="98"/>
    </location>
</feature>
<dbReference type="PANTHER" id="PTHR33214:SF44">
    <property type="entry name" value="NON-SPECIFIC LIPID TRANSFER PROTEIN GPI-ANCHORED 33"/>
    <property type="match status" value="1"/>
</dbReference>
<organism evidence="5 6">
    <name type="scientific">Penstemon davidsonii</name>
    <dbReference type="NCBI Taxonomy" id="160366"/>
    <lineage>
        <taxon>Eukaryota</taxon>
        <taxon>Viridiplantae</taxon>
        <taxon>Streptophyta</taxon>
        <taxon>Embryophyta</taxon>
        <taxon>Tracheophyta</taxon>
        <taxon>Spermatophyta</taxon>
        <taxon>Magnoliopsida</taxon>
        <taxon>eudicotyledons</taxon>
        <taxon>Gunneridae</taxon>
        <taxon>Pentapetalae</taxon>
        <taxon>asterids</taxon>
        <taxon>lamiids</taxon>
        <taxon>Lamiales</taxon>
        <taxon>Plantaginaceae</taxon>
        <taxon>Cheloneae</taxon>
        <taxon>Penstemon</taxon>
    </lineage>
</organism>
<keyword evidence="2" id="KW-0446">Lipid-binding</keyword>
<dbReference type="InterPro" id="IPR033872">
    <property type="entry name" value="nsLTP2"/>
</dbReference>
<sequence>MKKSNAANIGVWFLVAMVVVLVAEVKDAAAVTCNPMELGPCLGAYQGGGNPSTQCCDKLKEQKPCLCGYMKNPSFRPYVGSPNAKMIAARCAVNMPDC</sequence>
<accession>A0ABR0DMV1</accession>
<keyword evidence="1" id="KW-0813">Transport</keyword>
<dbReference type="EMBL" id="JAYDYQ010001087">
    <property type="protein sequence ID" value="KAK4490550.1"/>
    <property type="molecule type" value="Genomic_DNA"/>
</dbReference>
<evidence type="ECO:0000256" key="3">
    <source>
        <dbReference type="SAM" id="SignalP"/>
    </source>
</evidence>
<protein>
    <recommendedName>
        <fullName evidence="4">Bifunctional inhibitor/plant lipid transfer protein/seed storage helical domain-containing protein</fullName>
    </recommendedName>
</protein>
<gene>
    <name evidence="5" type="ORF">RD792_001232</name>
</gene>
<evidence type="ECO:0000256" key="1">
    <source>
        <dbReference type="ARBA" id="ARBA00022448"/>
    </source>
</evidence>
<reference evidence="5 6" key="1">
    <citation type="journal article" date="2023" name="bioRxiv">
        <title>Genome report: Whole genome sequence and annotation of Penstemon davidsonii.</title>
        <authorList>
            <person name="Ostevik K.L."/>
            <person name="Alabady M."/>
            <person name="Zhang M."/>
            <person name="Rausher M.D."/>
        </authorList>
    </citation>
    <scope>NUCLEOTIDE SEQUENCE [LARGE SCALE GENOMIC DNA]</scope>
    <source>
        <strain evidence="5">DNT005</strain>
        <tissue evidence="5">Whole leaf</tissue>
    </source>
</reference>
<evidence type="ECO:0000313" key="6">
    <source>
        <dbReference type="Proteomes" id="UP001291926"/>
    </source>
</evidence>
<name>A0ABR0DMV1_9LAMI</name>
<dbReference type="PANTHER" id="PTHR33214">
    <property type="entry name" value="BIFUNCTIONAL INHIBITOR/LIPID-TRANSFER PROTEIN/SEED STORAGE 2S ALBUMIN SUPERFAMILY PROTEIN"/>
    <property type="match status" value="1"/>
</dbReference>
<evidence type="ECO:0000313" key="5">
    <source>
        <dbReference type="EMBL" id="KAK4490550.1"/>
    </source>
</evidence>
<dbReference type="InterPro" id="IPR036312">
    <property type="entry name" value="Bifun_inhib/LTP/seed_sf"/>
</dbReference>
<dbReference type="Gene3D" id="1.10.110.10">
    <property type="entry name" value="Plant lipid-transfer and hydrophobic proteins"/>
    <property type="match status" value="1"/>
</dbReference>
<dbReference type="Proteomes" id="UP001291926">
    <property type="component" value="Unassembled WGS sequence"/>
</dbReference>
<dbReference type="InterPro" id="IPR016140">
    <property type="entry name" value="Bifunc_inhib/LTP/seed_store"/>
</dbReference>
<dbReference type="CDD" id="cd01959">
    <property type="entry name" value="nsLTP2"/>
    <property type="match status" value="1"/>
</dbReference>
<keyword evidence="3" id="KW-0732">Signal</keyword>
<keyword evidence="6" id="KW-1185">Reference proteome</keyword>
<dbReference type="SUPFAM" id="SSF47699">
    <property type="entry name" value="Bifunctional inhibitor/lipid-transfer protein/seed storage 2S albumin"/>
    <property type="match status" value="1"/>
</dbReference>